<keyword evidence="2" id="KW-0145">Chemotaxis</keyword>
<evidence type="ECO:0000259" key="7">
    <source>
        <dbReference type="PROSITE" id="PS50111"/>
    </source>
</evidence>
<dbReference type="PROSITE" id="PS50111">
    <property type="entry name" value="CHEMOTAXIS_TRANSDUC_2"/>
    <property type="match status" value="1"/>
</dbReference>
<organism evidence="9 10">
    <name type="scientific">Methylomagnum ishizawai</name>
    <dbReference type="NCBI Taxonomy" id="1760988"/>
    <lineage>
        <taxon>Bacteria</taxon>
        <taxon>Pseudomonadati</taxon>
        <taxon>Pseudomonadota</taxon>
        <taxon>Gammaproteobacteria</taxon>
        <taxon>Methylococcales</taxon>
        <taxon>Methylococcaceae</taxon>
        <taxon>Methylomagnum</taxon>
    </lineage>
</organism>
<gene>
    <name evidence="9" type="ORF">SAMN02949497_1305</name>
</gene>
<feature type="compositionally biased region" description="Low complexity" evidence="6">
    <location>
        <begin position="372"/>
        <end position="395"/>
    </location>
</feature>
<dbReference type="SMART" id="SM00283">
    <property type="entry name" value="MA"/>
    <property type="match status" value="1"/>
</dbReference>
<dbReference type="AlphaFoldDB" id="A0A1Y6CZK1"/>
<evidence type="ECO:0000256" key="6">
    <source>
        <dbReference type="SAM" id="MobiDB-lite"/>
    </source>
</evidence>
<dbReference type="EMBL" id="FXAM01000001">
    <property type="protein sequence ID" value="SMF94003.1"/>
    <property type="molecule type" value="Genomic_DNA"/>
</dbReference>
<dbReference type="InterPro" id="IPR024478">
    <property type="entry name" value="HlyB_4HB_MCP"/>
</dbReference>
<dbReference type="Pfam" id="PF18947">
    <property type="entry name" value="HAMP_2"/>
    <property type="match status" value="1"/>
</dbReference>
<feature type="region of interest" description="Disordered" evidence="6">
    <location>
        <begin position="550"/>
        <end position="573"/>
    </location>
</feature>
<dbReference type="GO" id="GO:0004888">
    <property type="term" value="F:transmembrane signaling receptor activity"/>
    <property type="evidence" value="ECO:0007669"/>
    <property type="project" value="InterPro"/>
</dbReference>
<dbReference type="Gene3D" id="1.10.287.950">
    <property type="entry name" value="Methyl-accepting chemotaxis protein"/>
    <property type="match status" value="1"/>
</dbReference>
<dbReference type="InterPro" id="IPR004089">
    <property type="entry name" value="MCPsignal_dom"/>
</dbReference>
<protein>
    <submittedName>
        <fullName evidence="9">Methyl-accepting chemotaxis protein</fullName>
    </submittedName>
</protein>
<evidence type="ECO:0000256" key="2">
    <source>
        <dbReference type="ARBA" id="ARBA00022500"/>
    </source>
</evidence>
<dbReference type="Gene3D" id="1.20.120.1530">
    <property type="match status" value="1"/>
</dbReference>
<dbReference type="PANTHER" id="PTHR43531:SF11">
    <property type="entry name" value="METHYL-ACCEPTING CHEMOTAXIS PROTEIN 3"/>
    <property type="match status" value="1"/>
</dbReference>
<evidence type="ECO:0000256" key="3">
    <source>
        <dbReference type="ARBA" id="ARBA00023224"/>
    </source>
</evidence>
<dbReference type="InterPro" id="IPR003660">
    <property type="entry name" value="HAMP_dom"/>
</dbReference>
<dbReference type="SMART" id="SM00304">
    <property type="entry name" value="HAMP"/>
    <property type="match status" value="2"/>
</dbReference>
<evidence type="ECO:0000259" key="8">
    <source>
        <dbReference type="PROSITE" id="PS50885"/>
    </source>
</evidence>
<evidence type="ECO:0000256" key="5">
    <source>
        <dbReference type="PROSITE-ProRule" id="PRU00284"/>
    </source>
</evidence>
<dbReference type="RefSeq" id="WP_085211016.1">
    <property type="nucleotide sequence ID" value="NZ_FXAM01000001.1"/>
</dbReference>
<comment type="similarity">
    <text evidence="4">Belongs to the methyl-accepting chemotaxis (MCP) protein family.</text>
</comment>
<evidence type="ECO:0000256" key="4">
    <source>
        <dbReference type="ARBA" id="ARBA00029447"/>
    </source>
</evidence>
<feature type="domain" description="Methyl-accepting transducer" evidence="7">
    <location>
        <begin position="357"/>
        <end position="572"/>
    </location>
</feature>
<feature type="compositionally biased region" description="Low complexity" evidence="6">
    <location>
        <begin position="558"/>
        <end position="572"/>
    </location>
</feature>
<dbReference type="InterPro" id="IPR004090">
    <property type="entry name" value="Chemotax_Me-accpt_rcpt"/>
</dbReference>
<dbReference type="PANTHER" id="PTHR43531">
    <property type="entry name" value="PROTEIN ICFG"/>
    <property type="match status" value="1"/>
</dbReference>
<dbReference type="SUPFAM" id="SSF58104">
    <property type="entry name" value="Methyl-accepting chemotaxis protein (MCP) signaling domain"/>
    <property type="match status" value="1"/>
</dbReference>
<comment type="subcellular location">
    <subcellularLocation>
        <location evidence="1">Membrane</location>
    </subcellularLocation>
</comment>
<dbReference type="PROSITE" id="PS50885">
    <property type="entry name" value="HAMP"/>
    <property type="match status" value="1"/>
</dbReference>
<dbReference type="STRING" id="1760988.SAMN02949497_1305"/>
<dbReference type="FunFam" id="1.10.287.950:FF:000001">
    <property type="entry name" value="Methyl-accepting chemotaxis sensory transducer"/>
    <property type="match status" value="1"/>
</dbReference>
<dbReference type="InterPro" id="IPR051310">
    <property type="entry name" value="MCP_chemotaxis"/>
</dbReference>
<dbReference type="PRINTS" id="PR00260">
    <property type="entry name" value="CHEMTRNSDUCR"/>
</dbReference>
<keyword evidence="3 5" id="KW-0807">Transducer</keyword>
<feature type="domain" description="HAMP" evidence="8">
    <location>
        <begin position="300"/>
        <end position="352"/>
    </location>
</feature>
<evidence type="ECO:0000256" key="1">
    <source>
        <dbReference type="ARBA" id="ARBA00004370"/>
    </source>
</evidence>
<dbReference type="GO" id="GO:0006935">
    <property type="term" value="P:chemotaxis"/>
    <property type="evidence" value="ECO:0007669"/>
    <property type="project" value="UniProtKB-KW"/>
</dbReference>
<dbReference type="Pfam" id="PF00015">
    <property type="entry name" value="MCPsignal"/>
    <property type="match status" value="1"/>
</dbReference>
<evidence type="ECO:0000313" key="9">
    <source>
        <dbReference type="EMBL" id="SMF94003.1"/>
    </source>
</evidence>
<evidence type="ECO:0000313" key="10">
    <source>
        <dbReference type="Proteomes" id="UP000192923"/>
    </source>
</evidence>
<reference evidence="9 10" key="1">
    <citation type="submission" date="2016-12" db="EMBL/GenBank/DDBJ databases">
        <authorList>
            <person name="Song W.-J."/>
            <person name="Kurnit D.M."/>
        </authorList>
    </citation>
    <scope>NUCLEOTIDE SEQUENCE [LARGE SCALE GENOMIC DNA]</scope>
    <source>
        <strain evidence="9 10">175</strain>
    </source>
</reference>
<keyword evidence="10" id="KW-1185">Reference proteome</keyword>
<dbReference type="CDD" id="cd11386">
    <property type="entry name" value="MCP_signal"/>
    <property type="match status" value="1"/>
</dbReference>
<dbReference type="OrthoDB" id="5560111at2"/>
<feature type="region of interest" description="Disordered" evidence="6">
    <location>
        <begin position="372"/>
        <end position="409"/>
    </location>
</feature>
<dbReference type="GO" id="GO:0016020">
    <property type="term" value="C:membrane"/>
    <property type="evidence" value="ECO:0007669"/>
    <property type="project" value="UniProtKB-SubCell"/>
</dbReference>
<proteinExistence type="inferred from homology"/>
<dbReference type="Pfam" id="PF12729">
    <property type="entry name" value="4HB_MCP_1"/>
    <property type="match status" value="1"/>
</dbReference>
<dbReference type="Proteomes" id="UP000192923">
    <property type="component" value="Unassembled WGS sequence"/>
</dbReference>
<name>A0A1Y6CZK1_9GAMM</name>
<sequence length="629" mass="67072">MTIYKKMLLLISFSLLGLIGLAVLANHQIQQVFVAANYANVNSVPSLVAVNSAIKTFGQVRVRLFRHVLNEDRSKQDRLDQELKSAESDLAAAFTAYEPLISNDEDRRLYQANLVKWSQYEAGIVPVQTFSQNMDKKQAREALDRLTDPGRDLQNSLEAHAKYNADLAGKAAADAAQIQAAAVWQSWGGALLTAFLVAGVGYYIVRTVVRQLGGEPEMAAAIANRIAEGDLSMPITLKAGDTDSLMAAMAHMSANIKALVDDALRLSQAGIEGQLAVRTDAAKHRGDYRRIVEGVNATLDAVVGPMERIREVMGRVAGGDLTASVDGDCRGTFLDLQEAINASLRKLAETLSEVSNLVGTLSSASEQLSATSQSLSQAASEQAASVEETSSSTEQMAASINQNKDNAKITDNIAEKSSREAAEGGEAVARTVQAMKQIAGKIGIIDDIAYQTNLLALNAAIEAARAGEHGKGFAVVAAEVRKLAERSQVAAQEIGELAASSVGMAERAGTLLGEIVPSIRKTAGLVQEIAAASEEQASGAKQISEAMNQLSRTTQQNASASEELSATAEEMSGQAMELQRTLGFFKTSVVEDKDPMVLRHTARSEPVHPQVRLRDGANRGCGEQGFSRF</sequence>
<accession>A0A1Y6CZK1</accession>
<dbReference type="GO" id="GO:0007165">
    <property type="term" value="P:signal transduction"/>
    <property type="evidence" value="ECO:0007669"/>
    <property type="project" value="UniProtKB-KW"/>
</dbReference>